<feature type="non-terminal residue" evidence="1">
    <location>
        <position position="110"/>
    </location>
</feature>
<sequence>MACMEWFIKSDGTLSTSLQEVKQKGLNIERLTMNGDSTTFTRVKRSLFQDLKKSNDKNHILKSKHKLLSNNNSAHIQKCFSCGISQNKGNTHGIKTSLNALSAHMLTYCR</sequence>
<dbReference type="Proteomes" id="UP001164746">
    <property type="component" value="Chromosome 2"/>
</dbReference>
<keyword evidence="2" id="KW-1185">Reference proteome</keyword>
<evidence type="ECO:0000313" key="2">
    <source>
        <dbReference type="Proteomes" id="UP001164746"/>
    </source>
</evidence>
<dbReference type="EMBL" id="CP111013">
    <property type="protein sequence ID" value="WAQ95784.1"/>
    <property type="molecule type" value="Genomic_DNA"/>
</dbReference>
<organism evidence="1 2">
    <name type="scientific">Mya arenaria</name>
    <name type="common">Soft-shell clam</name>
    <dbReference type="NCBI Taxonomy" id="6604"/>
    <lineage>
        <taxon>Eukaryota</taxon>
        <taxon>Metazoa</taxon>
        <taxon>Spiralia</taxon>
        <taxon>Lophotrochozoa</taxon>
        <taxon>Mollusca</taxon>
        <taxon>Bivalvia</taxon>
        <taxon>Autobranchia</taxon>
        <taxon>Heteroconchia</taxon>
        <taxon>Euheterodonta</taxon>
        <taxon>Imparidentia</taxon>
        <taxon>Neoheterodontei</taxon>
        <taxon>Myida</taxon>
        <taxon>Myoidea</taxon>
        <taxon>Myidae</taxon>
        <taxon>Mya</taxon>
    </lineage>
</organism>
<accession>A0ABY7DEU3</accession>
<gene>
    <name evidence="1" type="ORF">MAR_028474</name>
</gene>
<evidence type="ECO:0000313" key="1">
    <source>
        <dbReference type="EMBL" id="WAQ95784.1"/>
    </source>
</evidence>
<proteinExistence type="predicted"/>
<name>A0ABY7DEU3_MYAAR</name>
<reference evidence="1" key="1">
    <citation type="submission" date="2022-11" db="EMBL/GenBank/DDBJ databases">
        <title>Centuries of genome instability and evolution in soft-shell clam transmissible cancer (bioRxiv).</title>
        <authorList>
            <person name="Hart S.F.M."/>
            <person name="Yonemitsu M.A."/>
            <person name="Giersch R.M."/>
            <person name="Beal B.F."/>
            <person name="Arriagada G."/>
            <person name="Davis B.W."/>
            <person name="Ostrander E.A."/>
            <person name="Goff S.P."/>
            <person name="Metzger M.J."/>
        </authorList>
    </citation>
    <scope>NUCLEOTIDE SEQUENCE</scope>
    <source>
        <strain evidence="1">MELC-2E11</strain>
        <tissue evidence="1">Siphon/mantle</tissue>
    </source>
</reference>
<protein>
    <submittedName>
        <fullName evidence="1">Uncharacterized protein</fullName>
    </submittedName>
</protein>